<dbReference type="PROSITE" id="PS51257">
    <property type="entry name" value="PROKAR_LIPOPROTEIN"/>
    <property type="match status" value="1"/>
</dbReference>
<evidence type="ECO:0000313" key="3">
    <source>
        <dbReference type="Proteomes" id="UP001497602"/>
    </source>
</evidence>
<comment type="caution">
    <text evidence="2">The sequence shown here is derived from an EMBL/GenBank/DDBJ whole genome shotgun (WGS) entry which is preliminary data.</text>
</comment>
<feature type="signal peptide" evidence="1">
    <location>
        <begin position="1"/>
        <end position="22"/>
    </location>
</feature>
<proteinExistence type="predicted"/>
<dbReference type="EMBL" id="CAXJRC010000006">
    <property type="protein sequence ID" value="CAL2105414.1"/>
    <property type="molecule type" value="Genomic_DNA"/>
</dbReference>
<dbReference type="Proteomes" id="UP001497602">
    <property type="component" value="Unassembled WGS sequence"/>
</dbReference>
<keyword evidence="3" id="KW-1185">Reference proteome</keyword>
<accession>A0ABM9PII3</accession>
<feature type="chain" id="PRO_5045272452" description="Lipocalin-like domain-containing protein" evidence="1">
    <location>
        <begin position="23"/>
        <end position="175"/>
    </location>
</feature>
<organism evidence="2 3">
    <name type="scientific">Tenacibaculum vairaonense</name>
    <dbReference type="NCBI Taxonomy" id="3137860"/>
    <lineage>
        <taxon>Bacteria</taxon>
        <taxon>Pseudomonadati</taxon>
        <taxon>Bacteroidota</taxon>
        <taxon>Flavobacteriia</taxon>
        <taxon>Flavobacteriales</taxon>
        <taxon>Flavobacteriaceae</taxon>
        <taxon>Tenacibaculum</taxon>
    </lineage>
</organism>
<evidence type="ECO:0000256" key="1">
    <source>
        <dbReference type="SAM" id="SignalP"/>
    </source>
</evidence>
<reference evidence="2 3" key="1">
    <citation type="submission" date="2024-05" db="EMBL/GenBank/DDBJ databases">
        <authorList>
            <person name="Duchaud E."/>
        </authorList>
    </citation>
    <scope>NUCLEOTIDE SEQUENCE [LARGE SCALE GENOMIC DNA]</scope>
    <source>
        <strain evidence="2">Ena-SAMPLE-TAB-13-05-2024-13:56:06:370-140305</strain>
    </source>
</reference>
<keyword evidence="1" id="KW-0732">Signal</keyword>
<sequence>MKKLFTFFILTSTLLLSCSSNESDITFITNNDIIGNWRLVDFKIEGITKGIYKNSNVNGKVISHGKNYNFYFNFNDDHQLYLNGDFTTITTSTSNGVSKTIKSKTKIINGFYNKANWLIDDKNLKLISTDGYVFNIVIEEFYTHKMILKLAIEKKQTIKNIDFTTSGTQYIILER</sequence>
<gene>
    <name evidence="2" type="ORF">T190115A13A_150045</name>
</gene>
<protein>
    <recommendedName>
        <fullName evidence="4">Lipocalin-like domain-containing protein</fullName>
    </recommendedName>
</protein>
<name>A0ABM9PII3_9FLAO</name>
<dbReference type="RefSeq" id="WP_348702271.1">
    <property type="nucleotide sequence ID" value="NZ_CAXIYA010000002.1"/>
</dbReference>
<evidence type="ECO:0008006" key="4">
    <source>
        <dbReference type="Google" id="ProtNLM"/>
    </source>
</evidence>
<evidence type="ECO:0000313" key="2">
    <source>
        <dbReference type="EMBL" id="CAL2105414.1"/>
    </source>
</evidence>